<dbReference type="KEGG" id="cbw:RR42_m3427"/>
<evidence type="ECO:0000313" key="4">
    <source>
        <dbReference type="Proteomes" id="UP000031843"/>
    </source>
</evidence>
<dbReference type="AlphaFoldDB" id="A0A0C4YFN6"/>
<dbReference type="EMBL" id="CP010536">
    <property type="protein sequence ID" value="AJG20794.1"/>
    <property type="molecule type" value="Genomic_DNA"/>
</dbReference>
<dbReference type="STRING" id="68895.RR42_m3427"/>
<protein>
    <recommendedName>
        <fullName evidence="2">Alpha/beta hydrolase fold-3 domain-containing protein</fullName>
    </recommendedName>
</protein>
<name>A0A0C4YFN6_9BURK</name>
<evidence type="ECO:0000259" key="2">
    <source>
        <dbReference type="Pfam" id="PF07859"/>
    </source>
</evidence>
<dbReference type="OrthoDB" id="9771666at2"/>
<evidence type="ECO:0000256" key="1">
    <source>
        <dbReference type="ARBA" id="ARBA00022801"/>
    </source>
</evidence>
<reference evidence="3 4" key="1">
    <citation type="journal article" date="2015" name="Genome Announc.">
        <title>Complete Genome Sequence of Cupriavidus basilensis 4G11, Isolated from the Oak Ridge Field Research Center Site.</title>
        <authorList>
            <person name="Ray J."/>
            <person name="Waters R.J."/>
            <person name="Skerker J.M."/>
            <person name="Kuehl J.V."/>
            <person name="Price M.N."/>
            <person name="Huang J."/>
            <person name="Chakraborty R."/>
            <person name="Arkin A.P."/>
            <person name="Deutschbauer A."/>
        </authorList>
    </citation>
    <scope>NUCLEOTIDE SEQUENCE [LARGE SCALE GENOMIC DNA]</scope>
    <source>
        <strain evidence="3">4G11</strain>
    </source>
</reference>
<proteinExistence type="predicted"/>
<dbReference type="PANTHER" id="PTHR48081:SF33">
    <property type="entry name" value="KYNURENINE FORMAMIDASE"/>
    <property type="match status" value="1"/>
</dbReference>
<dbReference type="RefSeq" id="WP_043349205.1">
    <property type="nucleotide sequence ID" value="NZ_CP010536.1"/>
</dbReference>
<sequence length="309" mass="33608">MSAQPSLASLARLPSQDPAFYAREYNNRANVPDNATHMAHWAELSRQVRKRAGWLEDLSYAGAEPGPHAADERLDYFPAEPGATDGPPPLLVFVHGGYWRALDKRDHSLVANALPRCGVSVAVINYSLCPAVTVETIVLQAVRSVAWLYRESGRLGHDKARIFVGGHSVGGHMAAMMLTTLWPRVGRDLPADLVKGVVSVSGLHDLEPLRRADFLQVDLKLSARDVDRLSPAFLPPATDAPLVTAVGGLEPGEYHRQTDLLRAAWLANAQAPGAAHVPMPDRHHFNVMHDFADGDSPLLLAVRRMMGVA</sequence>
<dbReference type="InterPro" id="IPR050300">
    <property type="entry name" value="GDXG_lipolytic_enzyme"/>
</dbReference>
<dbReference type="Gene3D" id="3.40.50.1820">
    <property type="entry name" value="alpha/beta hydrolase"/>
    <property type="match status" value="1"/>
</dbReference>
<gene>
    <name evidence="3" type="ORF">RR42_m3427</name>
</gene>
<keyword evidence="1" id="KW-0378">Hydrolase</keyword>
<dbReference type="InterPro" id="IPR029058">
    <property type="entry name" value="AB_hydrolase_fold"/>
</dbReference>
<evidence type="ECO:0000313" key="3">
    <source>
        <dbReference type="EMBL" id="AJG20794.1"/>
    </source>
</evidence>
<dbReference type="PANTHER" id="PTHR48081">
    <property type="entry name" value="AB HYDROLASE SUPERFAMILY PROTEIN C4A8.06C"/>
    <property type="match status" value="1"/>
</dbReference>
<feature type="domain" description="Alpha/beta hydrolase fold-3" evidence="2">
    <location>
        <begin position="91"/>
        <end position="244"/>
    </location>
</feature>
<dbReference type="Pfam" id="PF07859">
    <property type="entry name" value="Abhydrolase_3"/>
    <property type="match status" value="1"/>
</dbReference>
<dbReference type="SUPFAM" id="SSF53474">
    <property type="entry name" value="alpha/beta-Hydrolases"/>
    <property type="match status" value="1"/>
</dbReference>
<dbReference type="InterPro" id="IPR013094">
    <property type="entry name" value="AB_hydrolase_3"/>
</dbReference>
<dbReference type="GO" id="GO:0016787">
    <property type="term" value="F:hydrolase activity"/>
    <property type="evidence" value="ECO:0007669"/>
    <property type="project" value="UniProtKB-KW"/>
</dbReference>
<organism evidence="3 4">
    <name type="scientific">Cupriavidus basilensis</name>
    <dbReference type="NCBI Taxonomy" id="68895"/>
    <lineage>
        <taxon>Bacteria</taxon>
        <taxon>Pseudomonadati</taxon>
        <taxon>Pseudomonadota</taxon>
        <taxon>Betaproteobacteria</taxon>
        <taxon>Burkholderiales</taxon>
        <taxon>Burkholderiaceae</taxon>
        <taxon>Cupriavidus</taxon>
    </lineage>
</organism>
<keyword evidence="4" id="KW-1185">Reference proteome</keyword>
<dbReference type="Proteomes" id="UP000031843">
    <property type="component" value="Chromosome main"/>
</dbReference>
<accession>A0A0C4YFN6</accession>